<dbReference type="GO" id="GO:0000963">
    <property type="term" value="P:mitochondrial RNA processing"/>
    <property type="evidence" value="ECO:0000318"/>
    <property type="project" value="GO_Central"/>
</dbReference>
<dbReference type="GeneID" id="5721241"/>
<reference evidence="2 3" key="1">
    <citation type="journal article" date="2007" name="Science">
        <title>The Chlamydomonas genome reveals the evolution of key animal and plant functions.</title>
        <authorList>
            <person name="Merchant S.S."/>
            <person name="Prochnik S.E."/>
            <person name="Vallon O."/>
            <person name="Harris E.H."/>
            <person name="Karpowicz S.J."/>
            <person name="Witman G.B."/>
            <person name="Terry A."/>
            <person name="Salamov A."/>
            <person name="Fritz-Laylin L.K."/>
            <person name="Marechal-Drouard L."/>
            <person name="Marshall W.F."/>
            <person name="Qu L.H."/>
            <person name="Nelson D.R."/>
            <person name="Sanderfoot A.A."/>
            <person name="Spalding M.H."/>
            <person name="Kapitonov V.V."/>
            <person name="Ren Q."/>
            <person name="Ferris P."/>
            <person name="Lindquist E."/>
            <person name="Shapiro H."/>
            <person name="Lucas S.M."/>
            <person name="Grimwood J."/>
            <person name="Schmutz J."/>
            <person name="Cardol P."/>
            <person name="Cerutti H."/>
            <person name="Chanfreau G."/>
            <person name="Chen C.L."/>
            <person name="Cognat V."/>
            <person name="Croft M.T."/>
            <person name="Dent R."/>
            <person name="Dutcher S."/>
            <person name="Fernandez E."/>
            <person name="Fukuzawa H."/>
            <person name="Gonzalez-Ballester D."/>
            <person name="Gonzalez-Halphen D."/>
            <person name="Hallmann A."/>
            <person name="Hanikenne M."/>
            <person name="Hippler M."/>
            <person name="Inwood W."/>
            <person name="Jabbari K."/>
            <person name="Kalanon M."/>
            <person name="Kuras R."/>
            <person name="Lefebvre P.A."/>
            <person name="Lemaire S.D."/>
            <person name="Lobanov A.V."/>
            <person name="Lohr M."/>
            <person name="Manuell A."/>
            <person name="Meier I."/>
            <person name="Mets L."/>
            <person name="Mittag M."/>
            <person name="Mittelmeier T."/>
            <person name="Moroney J.V."/>
            <person name="Moseley J."/>
            <person name="Napoli C."/>
            <person name="Nedelcu A.M."/>
            <person name="Niyogi K."/>
            <person name="Novoselov S.V."/>
            <person name="Paulsen I.T."/>
            <person name="Pazour G."/>
            <person name="Purton S."/>
            <person name="Ral J.P."/>
            <person name="Riano-Pachon D.M."/>
            <person name="Riekhof W."/>
            <person name="Rymarquis L."/>
            <person name="Schroda M."/>
            <person name="Stern D."/>
            <person name="Umen J."/>
            <person name="Willows R."/>
            <person name="Wilson N."/>
            <person name="Zimmer S.L."/>
            <person name="Allmer J."/>
            <person name="Balk J."/>
            <person name="Bisova K."/>
            <person name="Chen C.J."/>
            <person name="Elias M."/>
            <person name="Gendler K."/>
            <person name="Hauser C."/>
            <person name="Lamb M.R."/>
            <person name="Ledford H."/>
            <person name="Long J.C."/>
            <person name="Minagawa J."/>
            <person name="Page M.D."/>
            <person name="Pan J."/>
            <person name="Pootakham W."/>
            <person name="Roje S."/>
            <person name="Rose A."/>
            <person name="Stahlberg E."/>
            <person name="Terauchi A.M."/>
            <person name="Yang P."/>
            <person name="Ball S."/>
            <person name="Bowler C."/>
            <person name="Dieckmann C.L."/>
            <person name="Gladyshev V.N."/>
            <person name="Green P."/>
            <person name="Jorgensen R."/>
            <person name="Mayfield S."/>
            <person name="Mueller-Roeber B."/>
            <person name="Rajamani S."/>
            <person name="Sayre R.T."/>
            <person name="Brokstein P."/>
            <person name="Dubchak I."/>
            <person name="Goodstein D."/>
            <person name="Hornick L."/>
            <person name="Huang Y.W."/>
            <person name="Jhaveri J."/>
            <person name="Luo Y."/>
            <person name="Martinez D."/>
            <person name="Ngau W.C."/>
            <person name="Otillar B."/>
            <person name="Poliakov A."/>
            <person name="Porter A."/>
            <person name="Szajkowski L."/>
            <person name="Werner G."/>
            <person name="Zhou K."/>
            <person name="Grigoriev I.V."/>
            <person name="Rokhsar D.S."/>
            <person name="Grossman A.R."/>
        </authorList>
    </citation>
    <scope>NUCLEOTIDE SEQUENCE [LARGE SCALE GENOMIC DNA]</scope>
    <source>
        <strain evidence="3">CC-503</strain>
    </source>
</reference>
<dbReference type="RefSeq" id="XP_042925563.1">
    <property type="nucleotide sequence ID" value="XM_043060434.1"/>
</dbReference>
<evidence type="ECO:0000313" key="3">
    <source>
        <dbReference type="Proteomes" id="UP000006906"/>
    </source>
</evidence>
<name>A0A2K3DVD3_CHLRE</name>
<dbReference type="GO" id="GO:0005759">
    <property type="term" value="C:mitochondrial matrix"/>
    <property type="evidence" value="ECO:0000318"/>
    <property type="project" value="GO_Central"/>
</dbReference>
<evidence type="ECO:0000313" key="2">
    <source>
        <dbReference type="EMBL" id="PNW84488.1"/>
    </source>
</evidence>
<dbReference type="Gramene" id="PNW84488">
    <property type="protein sequence ID" value="PNW84488"/>
    <property type="gene ID" value="CHLRE_03g145867v5"/>
</dbReference>
<dbReference type="STRING" id="3055.A0A2K3DVD3"/>
<accession>A0A2K3DVD3</accession>
<dbReference type="KEGG" id="cre:CHLRE_03g145867v5"/>
<dbReference type="AlphaFoldDB" id="A0A2K3DVD3"/>
<dbReference type="GO" id="GO:0035770">
    <property type="term" value="C:ribonucleoprotein granule"/>
    <property type="evidence" value="ECO:0000318"/>
    <property type="project" value="GO_Central"/>
</dbReference>
<dbReference type="PDB" id="7PKT">
    <property type="method" value="EM"/>
    <property type="resolution" value="3.00 A"/>
    <property type="chains" value="M=1-523"/>
</dbReference>
<dbReference type="SMR" id="A0A2K3DVD3"/>
<reference evidence="4" key="2">
    <citation type="journal article" date="2021" name="Nat. Commun.">
        <title>How to build a ribosome from RNA fragments in Chlamydomonas mitochondria.</title>
        <authorList>
            <person name="Waltz F."/>
            <person name="Salinas-Giege T."/>
            <person name="Englmeier R."/>
            <person name="Meichel H."/>
            <person name="Soufari H."/>
            <person name="Kuhn L."/>
            <person name="Pfeffer S."/>
            <person name="Forster F."/>
            <person name="Engel B.D."/>
            <person name="Giege P."/>
            <person name="Drouard L."/>
            <person name="Hashem Y."/>
        </authorList>
    </citation>
    <scope>STRUCTURE BY ELECTRON MICROSCOPY (3.00 ANGSTROMS) OF 1-523</scope>
</reference>
<protein>
    <submittedName>
        <fullName evidence="2">Uncharacterized protein</fullName>
    </submittedName>
</protein>
<dbReference type="GO" id="GO:0009507">
    <property type="term" value="C:chloroplast"/>
    <property type="evidence" value="ECO:0007669"/>
    <property type="project" value="GOC"/>
</dbReference>
<gene>
    <name evidence="2" type="ORF">CHLRE_03g145867v5</name>
</gene>
<evidence type="ECO:0000256" key="1">
    <source>
        <dbReference type="SAM" id="MobiDB-lite"/>
    </source>
</evidence>
<evidence type="ECO:0007829" key="4">
    <source>
        <dbReference type="PDB" id="7PKT"/>
    </source>
</evidence>
<dbReference type="GO" id="GO:1901259">
    <property type="term" value="P:chloroplast rRNA processing"/>
    <property type="evidence" value="ECO:0000318"/>
    <property type="project" value="GO_Central"/>
</dbReference>
<proteinExistence type="evidence at protein level"/>
<keyword evidence="3" id="KW-1185">Reference proteome</keyword>
<dbReference type="EMBL" id="CM008964">
    <property type="protein sequence ID" value="PNW84488.1"/>
    <property type="molecule type" value="Genomic_DNA"/>
</dbReference>
<organism evidence="2 3">
    <name type="scientific">Chlamydomonas reinhardtii</name>
    <name type="common">Chlamydomonas smithii</name>
    <dbReference type="NCBI Taxonomy" id="3055"/>
    <lineage>
        <taxon>Eukaryota</taxon>
        <taxon>Viridiplantae</taxon>
        <taxon>Chlorophyta</taxon>
        <taxon>core chlorophytes</taxon>
        <taxon>Chlorophyceae</taxon>
        <taxon>CS clade</taxon>
        <taxon>Chlamydomonadales</taxon>
        <taxon>Chlamydomonadaceae</taxon>
        <taxon>Chlamydomonas</taxon>
    </lineage>
</organism>
<dbReference type="InParanoid" id="A0A2K3DVD3"/>
<dbReference type="ExpressionAtlas" id="A0A2K3DVD3">
    <property type="expression patterns" value="baseline"/>
</dbReference>
<dbReference type="Proteomes" id="UP000006906">
    <property type="component" value="Chromosome 3"/>
</dbReference>
<dbReference type="EMDB" id="EMD-13480"/>
<feature type="compositionally biased region" description="Low complexity" evidence="1">
    <location>
        <begin position="266"/>
        <end position="277"/>
    </location>
</feature>
<dbReference type="GO" id="GO:0044528">
    <property type="term" value="P:regulation of mitochondrial mRNA stability"/>
    <property type="evidence" value="ECO:0000318"/>
    <property type="project" value="GO_Central"/>
</dbReference>
<keyword evidence="4" id="KW-0002">3D-structure</keyword>
<feature type="region of interest" description="Disordered" evidence="1">
    <location>
        <begin position="253"/>
        <end position="277"/>
    </location>
</feature>
<dbReference type="OrthoDB" id="545149at2759"/>
<dbReference type="GO" id="GO:0003723">
    <property type="term" value="F:RNA binding"/>
    <property type="evidence" value="ECO:0000318"/>
    <property type="project" value="GO_Central"/>
</dbReference>
<sequence>MRQLSLSLLARLGRGSRGSLQPASSAINSGVDPGVLSGEECSTSAPAGMPSWLRHSRRYAHQYNLIQPVDTNHINALLSSATALEHAAVPVLRYSAWFDPEQVTRTMQRVPRMLQYQRRKGRRGAAYASSPSSSADLARSLLDALGSRLAALAPACSDQQLARALWALGAARHPHPQALAAACEVLPQRLKGASGAAAAAGAGSGAGGMAMTDLATAAWGLAAAASAGPQSVREPVRRALQEVARHLVASRPADLSATPALPQPSSPSSISSPSSGAVAPAADEVAAAASAAALAADRPWLDPRSAVKLAWAFASCEVKDAAALDVVAEAAEARIASQLQAHDPTTGPLTPRATYMYQTIRGWQAWPRPRPRVIRSAASAARGGRSRYLYDDRPRVVLRDFTAGSLAQLLAALAAAGHRHEGLMQAAAAHLTASSGRSLRVDPHDLKRLAAAFARLDLAAPAAASGGAATAAALTALLSAAQLSSLPAPLLARLAILAAESGVRRRSVYDRLVRQLMARAWVPGPDGQPAAAPAAAPGGAVDGGSATAGASLAVVDETAAAAAAAAAAVTDPDDLGGPVVLDPRARESHYARARGSSYDSAALTRRVEAEEAGWAGALAAPRDACSPALLARVLRSLAKVGYTASDPVSLPFAARLFDLINPHVATLAAAPPPVASGSGAAAAPRDSLTDLAAAALSYRDQLDKTSAAVAARGTRDTIREITNVILYGSPERAKAADGDLVRRLFELTQRSLGGGAAAGGGGDAGLAAAQHDAVAAAELRRRMGLSERGAMRLALTLSRWPEAVEERELKAVLSLVDVPPPVAEAESAGPAAAAAAERERRRLGELLGNLSNAGRRGAVPPRLLAALGDTGPVVGL</sequence>